<organism evidence="1 2">
    <name type="scientific">Brevibacillus fulvus</name>
    <dbReference type="NCBI Taxonomy" id="1125967"/>
    <lineage>
        <taxon>Bacteria</taxon>
        <taxon>Bacillati</taxon>
        <taxon>Bacillota</taxon>
        <taxon>Bacilli</taxon>
        <taxon>Bacillales</taxon>
        <taxon>Paenibacillaceae</taxon>
        <taxon>Brevibacillus</taxon>
    </lineage>
</organism>
<evidence type="ECO:0000313" key="1">
    <source>
        <dbReference type="EMBL" id="MBM7589135.1"/>
    </source>
</evidence>
<dbReference type="Proteomes" id="UP000717624">
    <property type="component" value="Unassembled WGS sequence"/>
</dbReference>
<name>A0A938Y0Y9_9BACL</name>
<keyword evidence="2" id="KW-1185">Reference proteome</keyword>
<sequence>MSKNCSPSTRICAMCTHWNGAAGGNQVKPKAGMRHVWEYEPEEQQICYQTHFNKKAWNSCNKWTAKYS</sequence>
<dbReference type="AlphaFoldDB" id="A0A938Y0Y9"/>
<dbReference type="RefSeq" id="WP_204516872.1">
    <property type="nucleotide sequence ID" value="NZ_BAABIN010000015.1"/>
</dbReference>
<reference evidence="1" key="1">
    <citation type="submission" date="2021-01" db="EMBL/GenBank/DDBJ databases">
        <title>Genomic Encyclopedia of Type Strains, Phase IV (KMG-IV): sequencing the most valuable type-strain genomes for metagenomic binning, comparative biology and taxonomic classification.</title>
        <authorList>
            <person name="Goeker M."/>
        </authorList>
    </citation>
    <scope>NUCLEOTIDE SEQUENCE</scope>
    <source>
        <strain evidence="1">DSM 25523</strain>
    </source>
</reference>
<accession>A0A938Y0Y9</accession>
<comment type="caution">
    <text evidence="1">The sequence shown here is derived from an EMBL/GenBank/DDBJ whole genome shotgun (WGS) entry which is preliminary data.</text>
</comment>
<gene>
    <name evidence="1" type="ORF">JOD01_000733</name>
</gene>
<dbReference type="EMBL" id="JAFBEB010000002">
    <property type="protein sequence ID" value="MBM7589135.1"/>
    <property type="molecule type" value="Genomic_DNA"/>
</dbReference>
<proteinExistence type="predicted"/>
<evidence type="ECO:0000313" key="2">
    <source>
        <dbReference type="Proteomes" id="UP000717624"/>
    </source>
</evidence>
<protein>
    <submittedName>
        <fullName evidence="1">Uncharacterized protein</fullName>
    </submittedName>
</protein>